<feature type="non-terminal residue" evidence="2">
    <location>
        <position position="126"/>
    </location>
</feature>
<evidence type="ECO:0000256" key="1">
    <source>
        <dbReference type="SAM" id="MobiDB-lite"/>
    </source>
</evidence>
<comment type="caution">
    <text evidence="2">The sequence shown here is derived from an EMBL/GenBank/DDBJ whole genome shotgun (WGS) entry which is preliminary data.</text>
</comment>
<organism evidence="2 3">
    <name type="scientific">Operophtera brumata</name>
    <name type="common">Winter moth</name>
    <name type="synonym">Phalaena brumata</name>
    <dbReference type="NCBI Taxonomy" id="104452"/>
    <lineage>
        <taxon>Eukaryota</taxon>
        <taxon>Metazoa</taxon>
        <taxon>Ecdysozoa</taxon>
        <taxon>Arthropoda</taxon>
        <taxon>Hexapoda</taxon>
        <taxon>Insecta</taxon>
        <taxon>Pterygota</taxon>
        <taxon>Neoptera</taxon>
        <taxon>Endopterygota</taxon>
        <taxon>Lepidoptera</taxon>
        <taxon>Glossata</taxon>
        <taxon>Ditrysia</taxon>
        <taxon>Geometroidea</taxon>
        <taxon>Geometridae</taxon>
        <taxon>Larentiinae</taxon>
        <taxon>Operophtera</taxon>
    </lineage>
</organism>
<dbReference type="AlphaFoldDB" id="A0A0L7K1J0"/>
<dbReference type="Proteomes" id="UP000037510">
    <property type="component" value="Unassembled WGS sequence"/>
</dbReference>
<reference evidence="2 3" key="1">
    <citation type="journal article" date="2015" name="Genome Biol. Evol.">
        <title>The genome of winter moth (Operophtera brumata) provides a genomic perspective on sexual dimorphism and phenology.</title>
        <authorList>
            <person name="Derks M.F."/>
            <person name="Smit S."/>
            <person name="Salis L."/>
            <person name="Schijlen E."/>
            <person name="Bossers A."/>
            <person name="Mateman C."/>
            <person name="Pijl A.S."/>
            <person name="de Ridder D."/>
            <person name="Groenen M.A."/>
            <person name="Visser M.E."/>
            <person name="Megens H.J."/>
        </authorList>
    </citation>
    <scope>NUCLEOTIDE SEQUENCE [LARGE SCALE GENOMIC DNA]</scope>
    <source>
        <strain evidence="2">WM2013NL</strain>
        <tissue evidence="2">Head and thorax</tissue>
    </source>
</reference>
<evidence type="ECO:0000313" key="3">
    <source>
        <dbReference type="Proteomes" id="UP000037510"/>
    </source>
</evidence>
<proteinExistence type="predicted"/>
<name>A0A0L7K1J0_OPEBR</name>
<dbReference type="EMBL" id="JTDY01022581">
    <property type="protein sequence ID" value="KOB51750.1"/>
    <property type="molecule type" value="Genomic_DNA"/>
</dbReference>
<feature type="region of interest" description="Disordered" evidence="1">
    <location>
        <begin position="95"/>
        <end position="126"/>
    </location>
</feature>
<dbReference type="STRING" id="104452.A0A0L7K1J0"/>
<protein>
    <submittedName>
        <fullName evidence="2">Uncharacterized protein</fullName>
    </submittedName>
</protein>
<accession>A0A0L7K1J0</accession>
<keyword evidence="3" id="KW-1185">Reference proteome</keyword>
<sequence>MYLYGEEDNGSFDGLAGLLQRREVEVGVSSIFMRADRWRVMDYVSETCELRIPSLHCYPIRLHCVLQRSIPVPSAIAVVRFQRVPAPVQSRRVGGVCGRAGERRRDAGGAGAAAAGPPPAATSTDV</sequence>
<gene>
    <name evidence="2" type="ORF">OBRU01_27313</name>
</gene>
<evidence type="ECO:0000313" key="2">
    <source>
        <dbReference type="EMBL" id="KOB51750.1"/>
    </source>
</evidence>
<dbReference type="Gene3D" id="3.40.190.10">
    <property type="entry name" value="Periplasmic binding protein-like II"/>
    <property type="match status" value="1"/>
</dbReference>